<feature type="chain" id="PRO_5047251605" evidence="1">
    <location>
        <begin position="21"/>
        <end position="114"/>
    </location>
</feature>
<protein>
    <submittedName>
        <fullName evidence="2">Uncharacterized protein</fullName>
    </submittedName>
</protein>
<dbReference type="RefSeq" id="WP_143343021.1">
    <property type="nucleotide sequence ID" value="NZ_JAGIOO010000001.1"/>
</dbReference>
<name>A0ABS5AMB4_9PSEU</name>
<dbReference type="Proteomes" id="UP001519363">
    <property type="component" value="Unassembled WGS sequence"/>
</dbReference>
<accession>A0ABS5AMB4</accession>
<gene>
    <name evidence="2" type="ORF">JOF53_006576</name>
</gene>
<evidence type="ECO:0000256" key="1">
    <source>
        <dbReference type="SAM" id="SignalP"/>
    </source>
</evidence>
<dbReference type="EMBL" id="JAGIOO010000001">
    <property type="protein sequence ID" value="MBP2477704.1"/>
    <property type="molecule type" value="Genomic_DNA"/>
</dbReference>
<reference evidence="2 3" key="1">
    <citation type="submission" date="2021-03" db="EMBL/GenBank/DDBJ databases">
        <title>Sequencing the genomes of 1000 actinobacteria strains.</title>
        <authorList>
            <person name="Klenk H.-P."/>
        </authorList>
    </citation>
    <scope>NUCLEOTIDE SEQUENCE [LARGE SCALE GENOMIC DNA]</scope>
    <source>
        <strain evidence="2 3">DSM 44580</strain>
    </source>
</reference>
<sequence>MVFSTLLSSLAVAASTLAPAAPAAVESMTPSTPGTAETVMCEFVVKGATWVYRKKDFRLEDPAPKLVAGTRVWASSTTSINSNYNATVRYVSGPEVGWAFASELARVAGKCYPL</sequence>
<proteinExistence type="predicted"/>
<feature type="signal peptide" evidence="1">
    <location>
        <begin position="1"/>
        <end position="20"/>
    </location>
</feature>
<keyword evidence="1" id="KW-0732">Signal</keyword>
<keyword evidence="3" id="KW-1185">Reference proteome</keyword>
<organism evidence="2 3">
    <name type="scientific">Crossiella equi</name>
    <dbReference type="NCBI Taxonomy" id="130796"/>
    <lineage>
        <taxon>Bacteria</taxon>
        <taxon>Bacillati</taxon>
        <taxon>Actinomycetota</taxon>
        <taxon>Actinomycetes</taxon>
        <taxon>Pseudonocardiales</taxon>
        <taxon>Pseudonocardiaceae</taxon>
        <taxon>Crossiella</taxon>
    </lineage>
</organism>
<comment type="caution">
    <text evidence="2">The sequence shown here is derived from an EMBL/GenBank/DDBJ whole genome shotgun (WGS) entry which is preliminary data.</text>
</comment>
<evidence type="ECO:0000313" key="3">
    <source>
        <dbReference type="Proteomes" id="UP001519363"/>
    </source>
</evidence>
<evidence type="ECO:0000313" key="2">
    <source>
        <dbReference type="EMBL" id="MBP2477704.1"/>
    </source>
</evidence>